<dbReference type="Proteomes" id="UP000799750">
    <property type="component" value="Unassembled WGS sequence"/>
</dbReference>
<organism evidence="2 3">
    <name type="scientific">Lophium mytilinum</name>
    <dbReference type="NCBI Taxonomy" id="390894"/>
    <lineage>
        <taxon>Eukaryota</taxon>
        <taxon>Fungi</taxon>
        <taxon>Dikarya</taxon>
        <taxon>Ascomycota</taxon>
        <taxon>Pezizomycotina</taxon>
        <taxon>Dothideomycetes</taxon>
        <taxon>Pleosporomycetidae</taxon>
        <taxon>Mytilinidiales</taxon>
        <taxon>Mytilinidiaceae</taxon>
        <taxon>Lophium</taxon>
    </lineage>
</organism>
<keyword evidence="1" id="KW-0472">Membrane</keyword>
<evidence type="ECO:0000256" key="1">
    <source>
        <dbReference type="SAM" id="Phobius"/>
    </source>
</evidence>
<dbReference type="EMBL" id="MU004181">
    <property type="protein sequence ID" value="KAF2502402.1"/>
    <property type="molecule type" value="Genomic_DNA"/>
</dbReference>
<gene>
    <name evidence="2" type="ORF">BU16DRAFT_7365</name>
</gene>
<keyword evidence="1" id="KW-1133">Transmembrane helix</keyword>
<name>A0A6A6RDD4_9PEZI</name>
<feature type="transmembrane region" description="Helical" evidence="1">
    <location>
        <begin position="12"/>
        <end position="31"/>
    </location>
</feature>
<sequence>MVWRGYRIARRLYPIFLFFLLMYASSIHAAFTRCFAYFLKRPLREAINIVLYIGSKLR</sequence>
<protein>
    <submittedName>
        <fullName evidence="2">Uncharacterized protein</fullName>
    </submittedName>
</protein>
<evidence type="ECO:0000313" key="3">
    <source>
        <dbReference type="Proteomes" id="UP000799750"/>
    </source>
</evidence>
<keyword evidence="3" id="KW-1185">Reference proteome</keyword>
<dbReference type="AlphaFoldDB" id="A0A6A6RDD4"/>
<proteinExistence type="predicted"/>
<keyword evidence="1" id="KW-0812">Transmembrane</keyword>
<accession>A0A6A6RDD4</accession>
<reference evidence="2" key="1">
    <citation type="journal article" date="2020" name="Stud. Mycol.">
        <title>101 Dothideomycetes genomes: a test case for predicting lifestyles and emergence of pathogens.</title>
        <authorList>
            <person name="Haridas S."/>
            <person name="Albert R."/>
            <person name="Binder M."/>
            <person name="Bloem J."/>
            <person name="Labutti K."/>
            <person name="Salamov A."/>
            <person name="Andreopoulos B."/>
            <person name="Baker S."/>
            <person name="Barry K."/>
            <person name="Bills G."/>
            <person name="Bluhm B."/>
            <person name="Cannon C."/>
            <person name="Castanera R."/>
            <person name="Culley D."/>
            <person name="Daum C."/>
            <person name="Ezra D."/>
            <person name="Gonzalez J."/>
            <person name="Henrissat B."/>
            <person name="Kuo A."/>
            <person name="Liang C."/>
            <person name="Lipzen A."/>
            <person name="Lutzoni F."/>
            <person name="Magnuson J."/>
            <person name="Mondo S."/>
            <person name="Nolan M."/>
            <person name="Ohm R."/>
            <person name="Pangilinan J."/>
            <person name="Park H.-J."/>
            <person name="Ramirez L."/>
            <person name="Alfaro M."/>
            <person name="Sun H."/>
            <person name="Tritt A."/>
            <person name="Yoshinaga Y."/>
            <person name="Zwiers L.-H."/>
            <person name="Turgeon B."/>
            <person name="Goodwin S."/>
            <person name="Spatafora J."/>
            <person name="Crous P."/>
            <person name="Grigoriev I."/>
        </authorList>
    </citation>
    <scope>NUCLEOTIDE SEQUENCE</scope>
    <source>
        <strain evidence="2">CBS 269.34</strain>
    </source>
</reference>
<evidence type="ECO:0000313" key="2">
    <source>
        <dbReference type="EMBL" id="KAF2502402.1"/>
    </source>
</evidence>